<reference evidence="5" key="1">
    <citation type="submission" date="2023-09" db="EMBL/GenBank/DDBJ databases">
        <title>Demequina sp. a novel bacteria isolated from Capsicum annuum.</title>
        <authorList>
            <person name="Humaira Z."/>
            <person name="Lee J."/>
            <person name="Cho D."/>
        </authorList>
    </citation>
    <scope>NUCLEOTIDE SEQUENCE</scope>
    <source>
        <strain evidence="5">PMTSA13</strain>
    </source>
</reference>
<sequence length="341" mass="35768">MRLDAALRVAARGIDVALHVRSGSTLALLGPNGAGKSTVLEAIAGMVPVEGTMSLGERRLLEGRHGEPAHRRRIAIVTQDPALLPSLSVRDNVGFGPRSRGMSRADSRAEADRWLAAVDAAPLASRRVQALSGGQARRVEIARALATGPELLLLDEPFSALDMDVATAMRALVREVLTERTAVLATHEVLDAHALADDVAVLDSGRVIEHGPTARVLTRPRTAYAARMAGRSLLIGTWRGDVLELPDGARVAATPHPEAAPVDGAPAAIAARPRDVVLAGTASPGAVPDVVRAIEPHGDGVRVRGDRLATDVDPEQAASLTTGSRIAFDLMSRPLQAYALT</sequence>
<dbReference type="GO" id="GO:0005524">
    <property type="term" value="F:ATP binding"/>
    <property type="evidence" value="ECO:0007669"/>
    <property type="project" value="UniProtKB-KW"/>
</dbReference>
<dbReference type="Gene3D" id="3.40.50.300">
    <property type="entry name" value="P-loop containing nucleotide triphosphate hydrolases"/>
    <property type="match status" value="1"/>
</dbReference>
<evidence type="ECO:0000313" key="5">
    <source>
        <dbReference type="EMBL" id="WNM28339.1"/>
    </source>
</evidence>
<dbReference type="InterPro" id="IPR017871">
    <property type="entry name" value="ABC_transporter-like_CS"/>
</dbReference>
<evidence type="ECO:0000256" key="3">
    <source>
        <dbReference type="ARBA" id="ARBA00022840"/>
    </source>
</evidence>
<name>A0AA96FF17_9MICO</name>
<protein>
    <submittedName>
        <fullName evidence="5">ATP-binding cassette domain-containing protein</fullName>
    </submittedName>
</protein>
<dbReference type="SMART" id="SM00382">
    <property type="entry name" value="AAA"/>
    <property type="match status" value="1"/>
</dbReference>
<dbReference type="EMBL" id="CP134880">
    <property type="protein sequence ID" value="WNM28339.1"/>
    <property type="molecule type" value="Genomic_DNA"/>
</dbReference>
<dbReference type="InterPro" id="IPR027417">
    <property type="entry name" value="P-loop_NTPase"/>
</dbReference>
<proteinExistence type="predicted"/>
<dbReference type="InterPro" id="IPR003439">
    <property type="entry name" value="ABC_transporter-like_ATP-bd"/>
</dbReference>
<evidence type="ECO:0000256" key="2">
    <source>
        <dbReference type="ARBA" id="ARBA00022741"/>
    </source>
</evidence>
<dbReference type="Pfam" id="PF00005">
    <property type="entry name" value="ABC_tran"/>
    <property type="match status" value="1"/>
</dbReference>
<dbReference type="PROSITE" id="PS00211">
    <property type="entry name" value="ABC_TRANSPORTER_1"/>
    <property type="match status" value="1"/>
</dbReference>
<gene>
    <name evidence="5" type="ORF">RN607_04870</name>
</gene>
<evidence type="ECO:0000259" key="4">
    <source>
        <dbReference type="PROSITE" id="PS50893"/>
    </source>
</evidence>
<keyword evidence="3 5" id="KW-0067">ATP-binding</keyword>
<keyword evidence="1" id="KW-0813">Transport</keyword>
<dbReference type="PROSITE" id="PS50893">
    <property type="entry name" value="ABC_TRANSPORTER_2"/>
    <property type="match status" value="1"/>
</dbReference>
<dbReference type="InterPro" id="IPR050093">
    <property type="entry name" value="ABC_SmlMolc_Importer"/>
</dbReference>
<dbReference type="AlphaFoldDB" id="A0AA96FF17"/>
<dbReference type="RefSeq" id="WP_313544741.1">
    <property type="nucleotide sequence ID" value="NZ_CP134880.1"/>
</dbReference>
<dbReference type="SUPFAM" id="SSF52540">
    <property type="entry name" value="P-loop containing nucleoside triphosphate hydrolases"/>
    <property type="match status" value="1"/>
</dbReference>
<dbReference type="KEGG" id="dcp:RN607_04870"/>
<dbReference type="Proteomes" id="UP001303408">
    <property type="component" value="Chromosome"/>
</dbReference>
<dbReference type="InterPro" id="IPR003593">
    <property type="entry name" value="AAA+_ATPase"/>
</dbReference>
<feature type="domain" description="ABC transporter" evidence="4">
    <location>
        <begin position="1"/>
        <end position="229"/>
    </location>
</feature>
<organism evidence="5">
    <name type="scientific">Demequina capsici</name>
    <dbReference type="NCBI Taxonomy" id="3075620"/>
    <lineage>
        <taxon>Bacteria</taxon>
        <taxon>Bacillati</taxon>
        <taxon>Actinomycetota</taxon>
        <taxon>Actinomycetes</taxon>
        <taxon>Micrococcales</taxon>
        <taxon>Demequinaceae</taxon>
        <taxon>Demequina</taxon>
    </lineage>
</organism>
<keyword evidence="2" id="KW-0547">Nucleotide-binding</keyword>
<dbReference type="PANTHER" id="PTHR42781:SF4">
    <property type="entry name" value="SPERMIDINE_PUTRESCINE IMPORT ATP-BINDING PROTEIN POTA"/>
    <property type="match status" value="1"/>
</dbReference>
<accession>A0AA96FF17</accession>
<evidence type="ECO:0000256" key="1">
    <source>
        <dbReference type="ARBA" id="ARBA00022448"/>
    </source>
</evidence>
<dbReference type="GO" id="GO:0016887">
    <property type="term" value="F:ATP hydrolysis activity"/>
    <property type="evidence" value="ECO:0007669"/>
    <property type="project" value="InterPro"/>
</dbReference>
<dbReference type="PANTHER" id="PTHR42781">
    <property type="entry name" value="SPERMIDINE/PUTRESCINE IMPORT ATP-BINDING PROTEIN POTA"/>
    <property type="match status" value="1"/>
</dbReference>